<dbReference type="FunFam" id="3.20.20.450:FF:000001">
    <property type="entry name" value="Cyclic di-GMP phosphodiesterase yahA"/>
    <property type="match status" value="1"/>
</dbReference>
<dbReference type="PANTHER" id="PTHR44757">
    <property type="entry name" value="DIGUANYLATE CYCLASE DGCP"/>
    <property type="match status" value="1"/>
</dbReference>
<name>A0A562QCL8_9BACI</name>
<evidence type="ECO:0000313" key="3">
    <source>
        <dbReference type="EMBL" id="TWI54474.1"/>
    </source>
</evidence>
<dbReference type="CDD" id="cd01948">
    <property type="entry name" value="EAL"/>
    <property type="match status" value="1"/>
</dbReference>
<dbReference type="SUPFAM" id="SSF141868">
    <property type="entry name" value="EAL domain-like"/>
    <property type="match status" value="1"/>
</dbReference>
<dbReference type="InterPro" id="IPR035919">
    <property type="entry name" value="EAL_sf"/>
</dbReference>
<dbReference type="InterPro" id="IPR052155">
    <property type="entry name" value="Biofilm_reg_signaling"/>
</dbReference>
<dbReference type="CDD" id="cd01949">
    <property type="entry name" value="GGDEF"/>
    <property type="match status" value="1"/>
</dbReference>
<dbReference type="InterPro" id="IPR001633">
    <property type="entry name" value="EAL_dom"/>
</dbReference>
<dbReference type="InterPro" id="IPR000160">
    <property type="entry name" value="GGDEF_dom"/>
</dbReference>
<dbReference type="PROSITE" id="PS50883">
    <property type="entry name" value="EAL"/>
    <property type="match status" value="1"/>
</dbReference>
<dbReference type="EMBL" id="VLKZ01000009">
    <property type="protein sequence ID" value="TWI54474.1"/>
    <property type="molecule type" value="Genomic_DNA"/>
</dbReference>
<feature type="domain" description="EAL" evidence="1">
    <location>
        <begin position="308"/>
        <end position="562"/>
    </location>
</feature>
<dbReference type="Pfam" id="PF00563">
    <property type="entry name" value="EAL"/>
    <property type="match status" value="1"/>
</dbReference>
<protein>
    <submittedName>
        <fullName evidence="3">Polar amino acid transport system substrate-binding protein</fullName>
    </submittedName>
</protein>
<dbReference type="SMART" id="SM00052">
    <property type="entry name" value="EAL"/>
    <property type="match status" value="1"/>
</dbReference>
<dbReference type="SUPFAM" id="SSF55073">
    <property type="entry name" value="Nucleotide cyclase"/>
    <property type="match status" value="1"/>
</dbReference>
<proteinExistence type="predicted"/>
<evidence type="ECO:0000259" key="2">
    <source>
        <dbReference type="PROSITE" id="PS50887"/>
    </source>
</evidence>
<dbReference type="PROSITE" id="PS50887">
    <property type="entry name" value="GGDEF"/>
    <property type="match status" value="1"/>
</dbReference>
<gene>
    <name evidence="3" type="ORF">IQ10_03026</name>
</gene>
<dbReference type="Pfam" id="PF00990">
    <property type="entry name" value="GGDEF"/>
    <property type="match status" value="1"/>
</dbReference>
<dbReference type="Proteomes" id="UP000315711">
    <property type="component" value="Unassembled WGS sequence"/>
</dbReference>
<organism evidence="3 4">
    <name type="scientific">Halalkalibacter nanhaiisediminis</name>
    <dbReference type="NCBI Taxonomy" id="688079"/>
    <lineage>
        <taxon>Bacteria</taxon>
        <taxon>Bacillati</taxon>
        <taxon>Bacillota</taxon>
        <taxon>Bacilli</taxon>
        <taxon>Bacillales</taxon>
        <taxon>Bacillaceae</taxon>
        <taxon>Halalkalibacter</taxon>
    </lineage>
</organism>
<feature type="domain" description="GGDEF" evidence="2">
    <location>
        <begin position="167"/>
        <end position="299"/>
    </location>
</feature>
<dbReference type="PANTHER" id="PTHR44757:SF2">
    <property type="entry name" value="BIOFILM ARCHITECTURE MAINTENANCE PROTEIN MBAA"/>
    <property type="match status" value="1"/>
</dbReference>
<dbReference type="SMART" id="SM00267">
    <property type="entry name" value="GGDEF"/>
    <property type="match status" value="1"/>
</dbReference>
<dbReference type="NCBIfam" id="TIGR00254">
    <property type="entry name" value="GGDEF"/>
    <property type="match status" value="1"/>
</dbReference>
<keyword evidence="4" id="KW-1185">Reference proteome</keyword>
<dbReference type="RefSeq" id="WP_158640055.1">
    <property type="nucleotide sequence ID" value="NZ_VLKZ01000009.1"/>
</dbReference>
<evidence type="ECO:0000259" key="1">
    <source>
        <dbReference type="PROSITE" id="PS50883"/>
    </source>
</evidence>
<accession>A0A562QCL8</accession>
<dbReference type="AlphaFoldDB" id="A0A562QCL8"/>
<dbReference type="Gene3D" id="3.20.20.450">
    <property type="entry name" value="EAL domain"/>
    <property type="match status" value="1"/>
</dbReference>
<dbReference type="InterPro" id="IPR043128">
    <property type="entry name" value="Rev_trsase/Diguanyl_cyclase"/>
</dbReference>
<comment type="caution">
    <text evidence="3">The sequence shown here is derived from an EMBL/GenBank/DDBJ whole genome shotgun (WGS) entry which is preliminary data.</text>
</comment>
<dbReference type="OrthoDB" id="9759607at2"/>
<evidence type="ECO:0000313" key="4">
    <source>
        <dbReference type="Proteomes" id="UP000315711"/>
    </source>
</evidence>
<dbReference type="Gene3D" id="3.30.70.270">
    <property type="match status" value="1"/>
</dbReference>
<sequence length="574" mass="65516">MTKMTFRSVSHDILELLGGMIDSSKIYITKREGNGFSFLYGLDDHNKIQYSTVDDLFENEYASSLINWTDSRVICEERCVEGFRNNRQIICKPLYFAEEELFGTLTVLIPIDSTLSSVQMHSLKTVTRFLNYALELQSVAIRDSLTGLYNRYFLEGYLSKLEKSVEDGYSIIYFDLDDFKYINDSLGHRTGDKLLQDISKDLKAAFPDYFVCRMGGDEFLLFLPAVKDHDVLQMLTKRVQKIFKKPYMIDGFEVYIKASIGIAIYPNDGESLEDIIRNADAAMYVAKRKGKNQAVFYEFSMNEDAMKRFELESYLNKALDYDEFELYYQPQIEVESGRVVGVEALIRWNHPKLGIVSPNVFLDIAEESNLIMQIGEWVLKTACQMGKMWIDAGYEPIKIGVNLSAKQFLQHDLADLISNTLKETGLPPSLLNLEITETVSVNDAKLVISILEQLRAIGIEISVDDFGTGYSSLAYLKDFPVNTLKIDQMFIRELEKDSQHQAIVNATIYLAHALNLRVVGEAVETKEQLLFLKEKGCDEIQGYYLSKPLPATKMTTYLKDYAEGKVPFDLFLKA</sequence>
<reference evidence="3 4" key="1">
    <citation type="journal article" date="2015" name="Stand. Genomic Sci.">
        <title>Genomic Encyclopedia of Bacterial and Archaeal Type Strains, Phase III: the genomes of soil and plant-associated and newly described type strains.</title>
        <authorList>
            <person name="Whitman W.B."/>
            <person name="Woyke T."/>
            <person name="Klenk H.P."/>
            <person name="Zhou Y."/>
            <person name="Lilburn T.G."/>
            <person name="Beck B.J."/>
            <person name="De Vos P."/>
            <person name="Vandamme P."/>
            <person name="Eisen J.A."/>
            <person name="Garrity G."/>
            <person name="Hugenholtz P."/>
            <person name="Kyrpides N.C."/>
        </authorList>
    </citation>
    <scope>NUCLEOTIDE SEQUENCE [LARGE SCALE GENOMIC DNA]</scope>
    <source>
        <strain evidence="3 4">CGMCC 1.10116</strain>
    </source>
</reference>
<dbReference type="InterPro" id="IPR029787">
    <property type="entry name" value="Nucleotide_cyclase"/>
</dbReference>